<reference evidence="2" key="1">
    <citation type="journal article" date="2023" name="Mol. Ecol. Resour.">
        <title>Chromosome-level genome assembly of a triploid poplar Populus alba 'Berolinensis'.</title>
        <authorList>
            <person name="Chen S."/>
            <person name="Yu Y."/>
            <person name="Wang X."/>
            <person name="Wang S."/>
            <person name="Zhang T."/>
            <person name="Zhou Y."/>
            <person name="He R."/>
            <person name="Meng N."/>
            <person name="Wang Y."/>
            <person name="Liu W."/>
            <person name="Liu Z."/>
            <person name="Liu J."/>
            <person name="Guo Q."/>
            <person name="Huang H."/>
            <person name="Sederoff R.R."/>
            <person name="Wang G."/>
            <person name="Qu G."/>
            <person name="Chen S."/>
        </authorList>
    </citation>
    <scope>NUCLEOTIDE SEQUENCE</scope>
    <source>
        <strain evidence="2">SC-2020</strain>
    </source>
</reference>
<keyword evidence="3" id="KW-1185">Reference proteome</keyword>
<organism evidence="2 3">
    <name type="scientific">Populus alba x Populus x berolinensis</name>
    <dbReference type="NCBI Taxonomy" id="444605"/>
    <lineage>
        <taxon>Eukaryota</taxon>
        <taxon>Viridiplantae</taxon>
        <taxon>Streptophyta</taxon>
        <taxon>Embryophyta</taxon>
        <taxon>Tracheophyta</taxon>
        <taxon>Spermatophyta</taxon>
        <taxon>Magnoliopsida</taxon>
        <taxon>eudicotyledons</taxon>
        <taxon>Gunneridae</taxon>
        <taxon>Pentapetalae</taxon>
        <taxon>rosids</taxon>
        <taxon>fabids</taxon>
        <taxon>Malpighiales</taxon>
        <taxon>Salicaceae</taxon>
        <taxon>Saliceae</taxon>
        <taxon>Populus</taxon>
    </lineage>
</organism>
<gene>
    <name evidence="2" type="ORF">NC653_013446</name>
</gene>
<evidence type="ECO:0000256" key="1">
    <source>
        <dbReference type="SAM" id="Phobius"/>
    </source>
</evidence>
<proteinExistence type="predicted"/>
<evidence type="ECO:0000313" key="2">
    <source>
        <dbReference type="EMBL" id="KAJ6996862.1"/>
    </source>
</evidence>
<feature type="transmembrane region" description="Helical" evidence="1">
    <location>
        <begin position="60"/>
        <end position="78"/>
    </location>
</feature>
<sequence>MAKGAKHHFRLGLGLNGKNKIRRKEADEWEMRREIAAHISREEIIREGKGKEKRMRYRRGWLTCWRVPVIFIFFYLILLL</sequence>
<dbReference type="Proteomes" id="UP001164929">
    <property type="component" value="Chromosome 5"/>
</dbReference>
<protein>
    <submittedName>
        <fullName evidence="2">Uncharacterized protein</fullName>
    </submittedName>
</protein>
<name>A0AAD6QV00_9ROSI</name>
<dbReference type="EMBL" id="JAQIZT010000005">
    <property type="protein sequence ID" value="KAJ6996862.1"/>
    <property type="molecule type" value="Genomic_DNA"/>
</dbReference>
<keyword evidence="1" id="KW-1133">Transmembrane helix</keyword>
<dbReference type="AlphaFoldDB" id="A0AAD6QV00"/>
<keyword evidence="1" id="KW-0812">Transmembrane</keyword>
<comment type="caution">
    <text evidence="2">The sequence shown here is derived from an EMBL/GenBank/DDBJ whole genome shotgun (WGS) entry which is preliminary data.</text>
</comment>
<accession>A0AAD6QV00</accession>
<evidence type="ECO:0000313" key="3">
    <source>
        <dbReference type="Proteomes" id="UP001164929"/>
    </source>
</evidence>
<keyword evidence="1" id="KW-0472">Membrane</keyword>